<dbReference type="AlphaFoldDB" id="A0A915K0M0"/>
<dbReference type="Proteomes" id="UP000887565">
    <property type="component" value="Unplaced"/>
</dbReference>
<sequence>MVYSLLNASKLKTYTDKILNSEKKVSKNPGVICFLFFPVPCKCATIDKFWVAIFPNYMCDIYIHGGKPKDFRTNRSAVSSNFRRSSRHILAALTLAGLSSFGSASILTTE</sequence>
<organism evidence="1 2">
    <name type="scientific">Romanomermis culicivorax</name>
    <name type="common">Nematode worm</name>
    <dbReference type="NCBI Taxonomy" id="13658"/>
    <lineage>
        <taxon>Eukaryota</taxon>
        <taxon>Metazoa</taxon>
        <taxon>Ecdysozoa</taxon>
        <taxon>Nematoda</taxon>
        <taxon>Enoplea</taxon>
        <taxon>Dorylaimia</taxon>
        <taxon>Mermithida</taxon>
        <taxon>Mermithoidea</taxon>
        <taxon>Mermithidae</taxon>
        <taxon>Romanomermis</taxon>
    </lineage>
</organism>
<keyword evidence="1" id="KW-1185">Reference proteome</keyword>
<accession>A0A915K0M0</accession>
<proteinExistence type="predicted"/>
<dbReference type="WBParaSite" id="nRc.2.0.1.t32331-RA">
    <property type="protein sequence ID" value="nRc.2.0.1.t32331-RA"/>
    <property type="gene ID" value="nRc.2.0.1.g32331"/>
</dbReference>
<protein>
    <submittedName>
        <fullName evidence="2">Uncharacterized protein</fullName>
    </submittedName>
</protein>
<evidence type="ECO:0000313" key="1">
    <source>
        <dbReference type="Proteomes" id="UP000887565"/>
    </source>
</evidence>
<name>A0A915K0M0_ROMCU</name>
<reference evidence="2" key="1">
    <citation type="submission" date="2022-11" db="UniProtKB">
        <authorList>
            <consortium name="WormBaseParasite"/>
        </authorList>
    </citation>
    <scope>IDENTIFICATION</scope>
</reference>
<evidence type="ECO:0000313" key="2">
    <source>
        <dbReference type="WBParaSite" id="nRc.2.0.1.t32331-RA"/>
    </source>
</evidence>